<comment type="caution">
    <text evidence="1">The sequence shown here is derived from an EMBL/GenBank/DDBJ whole genome shotgun (WGS) entry which is preliminary data.</text>
</comment>
<evidence type="ECO:0000313" key="1">
    <source>
        <dbReference type="EMBL" id="KAF5787721.1"/>
    </source>
</evidence>
<organism evidence="1 2">
    <name type="scientific">Helianthus annuus</name>
    <name type="common">Common sunflower</name>
    <dbReference type="NCBI Taxonomy" id="4232"/>
    <lineage>
        <taxon>Eukaryota</taxon>
        <taxon>Viridiplantae</taxon>
        <taxon>Streptophyta</taxon>
        <taxon>Embryophyta</taxon>
        <taxon>Tracheophyta</taxon>
        <taxon>Spermatophyta</taxon>
        <taxon>Magnoliopsida</taxon>
        <taxon>eudicotyledons</taxon>
        <taxon>Gunneridae</taxon>
        <taxon>Pentapetalae</taxon>
        <taxon>asterids</taxon>
        <taxon>campanulids</taxon>
        <taxon>Asterales</taxon>
        <taxon>Asteraceae</taxon>
        <taxon>Asteroideae</taxon>
        <taxon>Heliantheae alliance</taxon>
        <taxon>Heliantheae</taxon>
        <taxon>Helianthus</taxon>
    </lineage>
</organism>
<gene>
    <name evidence="1" type="ORF">HanXRQr2_Chr10g0456041</name>
</gene>
<name>A0A9K3I079_HELAN</name>
<dbReference type="Proteomes" id="UP000215914">
    <property type="component" value="Unassembled WGS sequence"/>
</dbReference>
<keyword evidence="2" id="KW-1185">Reference proteome</keyword>
<sequence>MYSSEALSHQSRASPCFELRYLAWNFIPTEIRDAYSSRESCGIYAFRI</sequence>
<dbReference type="Gramene" id="mRNA:HanXRQr2_Chr10g0456041">
    <property type="protein sequence ID" value="mRNA:HanXRQr2_Chr10g0456041"/>
    <property type="gene ID" value="HanXRQr2_Chr10g0456041"/>
</dbReference>
<reference evidence="1" key="1">
    <citation type="journal article" date="2017" name="Nature">
        <title>The sunflower genome provides insights into oil metabolism, flowering and Asterid evolution.</title>
        <authorList>
            <person name="Badouin H."/>
            <person name="Gouzy J."/>
            <person name="Grassa C.J."/>
            <person name="Murat F."/>
            <person name="Staton S.E."/>
            <person name="Cottret L."/>
            <person name="Lelandais-Briere C."/>
            <person name="Owens G.L."/>
            <person name="Carrere S."/>
            <person name="Mayjonade B."/>
            <person name="Legrand L."/>
            <person name="Gill N."/>
            <person name="Kane N.C."/>
            <person name="Bowers J.E."/>
            <person name="Hubner S."/>
            <person name="Bellec A."/>
            <person name="Berard A."/>
            <person name="Berges H."/>
            <person name="Blanchet N."/>
            <person name="Boniface M.C."/>
            <person name="Brunel D."/>
            <person name="Catrice O."/>
            <person name="Chaidir N."/>
            <person name="Claudel C."/>
            <person name="Donnadieu C."/>
            <person name="Faraut T."/>
            <person name="Fievet G."/>
            <person name="Helmstetter N."/>
            <person name="King M."/>
            <person name="Knapp S.J."/>
            <person name="Lai Z."/>
            <person name="Le Paslier M.C."/>
            <person name="Lippi Y."/>
            <person name="Lorenzon L."/>
            <person name="Mandel J.R."/>
            <person name="Marage G."/>
            <person name="Marchand G."/>
            <person name="Marquand E."/>
            <person name="Bret-Mestries E."/>
            <person name="Morien E."/>
            <person name="Nambeesan S."/>
            <person name="Nguyen T."/>
            <person name="Pegot-Espagnet P."/>
            <person name="Pouilly N."/>
            <person name="Raftis F."/>
            <person name="Sallet E."/>
            <person name="Schiex T."/>
            <person name="Thomas J."/>
            <person name="Vandecasteele C."/>
            <person name="Vares D."/>
            <person name="Vear F."/>
            <person name="Vautrin S."/>
            <person name="Crespi M."/>
            <person name="Mangin B."/>
            <person name="Burke J.M."/>
            <person name="Salse J."/>
            <person name="Munos S."/>
            <person name="Vincourt P."/>
            <person name="Rieseberg L.H."/>
            <person name="Langlade N.B."/>
        </authorList>
    </citation>
    <scope>NUCLEOTIDE SEQUENCE</scope>
    <source>
        <tissue evidence="1">Leaves</tissue>
    </source>
</reference>
<proteinExistence type="predicted"/>
<dbReference type="EMBL" id="MNCJ02000325">
    <property type="protein sequence ID" value="KAF5787721.1"/>
    <property type="molecule type" value="Genomic_DNA"/>
</dbReference>
<accession>A0A9K3I079</accession>
<dbReference type="AlphaFoldDB" id="A0A9K3I079"/>
<reference evidence="1" key="2">
    <citation type="submission" date="2020-06" db="EMBL/GenBank/DDBJ databases">
        <title>Helianthus annuus Genome sequencing and assembly Release 2.</title>
        <authorList>
            <person name="Gouzy J."/>
            <person name="Langlade N."/>
            <person name="Munos S."/>
        </authorList>
    </citation>
    <scope>NUCLEOTIDE SEQUENCE</scope>
    <source>
        <tissue evidence="1">Leaves</tissue>
    </source>
</reference>
<evidence type="ECO:0000313" key="2">
    <source>
        <dbReference type="Proteomes" id="UP000215914"/>
    </source>
</evidence>
<protein>
    <submittedName>
        <fullName evidence="1">Uncharacterized protein</fullName>
    </submittedName>
</protein>